<dbReference type="CDD" id="cd03263">
    <property type="entry name" value="ABC_subfamily_A"/>
    <property type="match status" value="2"/>
</dbReference>
<keyword evidence="4 10" id="KW-0812">Transmembrane</keyword>
<keyword evidence="9 10" id="KW-0472">Membrane</keyword>
<evidence type="ECO:0000256" key="10">
    <source>
        <dbReference type="SAM" id="Phobius"/>
    </source>
</evidence>
<dbReference type="InterPro" id="IPR027417">
    <property type="entry name" value="P-loop_NTPase"/>
</dbReference>
<evidence type="ECO:0000256" key="5">
    <source>
        <dbReference type="ARBA" id="ARBA00022737"/>
    </source>
</evidence>
<evidence type="ECO:0000313" key="13">
    <source>
        <dbReference type="Proteomes" id="UP000799757"/>
    </source>
</evidence>
<dbReference type="Pfam" id="PF12698">
    <property type="entry name" value="ABC2_membrane_3"/>
    <property type="match status" value="1"/>
</dbReference>
<dbReference type="InterPro" id="IPR026082">
    <property type="entry name" value="ABCA"/>
</dbReference>
<feature type="transmembrane region" description="Helical" evidence="10">
    <location>
        <begin position="1197"/>
        <end position="1221"/>
    </location>
</feature>
<comment type="subcellular location">
    <subcellularLocation>
        <location evidence="1">Membrane</location>
        <topology evidence="1">Multi-pass membrane protein</topology>
    </subcellularLocation>
</comment>
<feature type="transmembrane region" description="Helical" evidence="10">
    <location>
        <begin position="1057"/>
        <end position="1082"/>
    </location>
</feature>
<feature type="transmembrane region" description="Helical" evidence="10">
    <location>
        <begin position="1160"/>
        <end position="1185"/>
    </location>
</feature>
<evidence type="ECO:0000256" key="8">
    <source>
        <dbReference type="ARBA" id="ARBA00022989"/>
    </source>
</evidence>
<evidence type="ECO:0000256" key="6">
    <source>
        <dbReference type="ARBA" id="ARBA00022741"/>
    </source>
</evidence>
<dbReference type="PANTHER" id="PTHR19229:SF36">
    <property type="entry name" value="ATP-BINDING CASSETTE SUB-FAMILY A MEMBER 2"/>
    <property type="match status" value="1"/>
</dbReference>
<dbReference type="SMART" id="SM00382">
    <property type="entry name" value="AAA"/>
    <property type="match status" value="2"/>
</dbReference>
<protein>
    <submittedName>
        <fullName evidence="12">P-loop containing nucleoside triphosphate hydrolase protein</fullName>
    </submittedName>
</protein>
<dbReference type="InterPro" id="IPR003593">
    <property type="entry name" value="AAA+_ATPase"/>
</dbReference>
<sequence>MDLQTSRQTAILTEIPLRPISTFIRALALPLIIVFVVAYSKNFFASDQHWGISSPHAIRPLKDGLAASSGHDIVGFVDNGMKGGAVSSVIDSLSRTINEAGKTPKLYKDSEELAKECASNTRGFSPCFGAVIFWSSPSEGSNDSVKGVWNYTLRGDSSVDSGFVDVTKNENGPDIYLLPFQRAIDVEIISRSKSDNTTALPSTVDSIMFTRKTQDALLKDRDGNYLALCIYLFGAIFSFTMVGIVYHMTSFVASERELGMSSLIDTMIPGGSNIRAQLARQISTYISFAVVYCPSWIIVGIVISTVVFPHTSRNVPIGYHILSGLAFNSFSLFGSGFFKKAQLSGSIMVVIALVTAILPQVLYEQTRTTCLILSLIFPSANYTYFITGLATFEAGKVKLDMMRATPKLILSNGEIDEALGAEWRIKLFLYCIFLAFQILVYPALAFFLEKVLFSKTSSNRTFAKPANSDTPTVTLSTFCKTYTPNILGRIFKRRKDVHAVVGIDLKAYQGQIFCLLGPNGSGKSTTLNCIAGQEKVTSGNVSIDPSGGIGYAPQANVIWPDLTVVEHIRIFSDLKCISAVNAEIVAELVRSVDLENKMSFKAKTLSGGQKRKLQLAMMFAGGSRVCCVDEVSTGLDPISRRRIWEILLAERSSRTIIMTTHFLDEADFLADNIAIMYKGLIRAEGTSSTLKNSYGNGYTIKLPQNVDFDISLSGPVEKETARHQIVYRVPTAALAAELVEFLEGQNIQDYQVSGPTFEELFLKVTGDTIHSNESSYSQKHDLDNTQEDTVPVNARESHDLLDGRPISAFKQWWILFCKRFRILRRRYIPYFVAVAFAIAGAAVAPLLIKSFNYPMGCPTLDDLLIYDYNYRSDFGTSGTYGTYVFGPSSKLDEKKLAVMTNVYSVKYYEYSDYSGYRNVTQLKDQLILVNTLEEFNQVINAAQSVSAYGSSPGTWEDGGVWLGDDSPAVVFNGQMTDSGTAMQNFLNVMLSGVPISTAYRSFPSSMIPTVFDFKPLLFILYYGLISAAYPAFFALYPTNERISNVRSMQYSNGIRPIPLWLSHLSFDGIFILIISVVGIALISISTPIWVGLGYIWVILFLYGIVAALLSYMISMFAKSPVTAWFMVAFGQVVLYFAFFGGLIGVQSKSAYQDLEGGVNALYFGLGITSPVVNLERAFVIGLGQFATLCNGHSLGSIYLFGGPILYLVLQIIVLFTLILWWDSSFTLPSFRRKASHDAEATEMQSADLMEELKRLASKSTDLHVESVSKTFGKNVAVENVTFGVQTSEIFALLGPNGAGKSTLISMIRGDITPSTSKSAIHIAKHSILTSPVAARANLGVCPQFDSADVLTVTETLRFFAKTRGISNIDHNVAIVISACGLEAWAHQLAHKLSGGTKRKLSLAVALVGNPRVLVLDEPSSALDANAKRNMWHTLQRVSKGRAVVLTTHSMEEADALADRIGIVSSRMLAIGGREALKKRAGDAFHIHLVSRSAPRTSPEELQMMKSWISETFPEATVSRETQGGQLRFEIPAEGYNFGELLRMLETAKGHLGVEFYSVGKATLDEVFENIVKRFGGLSYAEK</sequence>
<evidence type="ECO:0000256" key="2">
    <source>
        <dbReference type="ARBA" id="ARBA00008869"/>
    </source>
</evidence>
<feature type="transmembrane region" description="Helical" evidence="10">
    <location>
        <begin position="285"/>
        <end position="307"/>
    </location>
</feature>
<feature type="transmembrane region" description="Helical" evidence="10">
    <location>
        <begin position="370"/>
        <end position="392"/>
    </location>
</feature>
<dbReference type="InterPro" id="IPR017871">
    <property type="entry name" value="ABC_transporter-like_CS"/>
</dbReference>
<accession>A0A6A6X720</accession>
<dbReference type="GO" id="GO:0005524">
    <property type="term" value="F:ATP binding"/>
    <property type="evidence" value="ECO:0007669"/>
    <property type="project" value="UniProtKB-KW"/>
</dbReference>
<feature type="transmembrane region" description="Helical" evidence="10">
    <location>
        <begin position="827"/>
        <end position="848"/>
    </location>
</feature>
<feature type="transmembrane region" description="Helical" evidence="10">
    <location>
        <begin position="344"/>
        <end position="363"/>
    </location>
</feature>
<dbReference type="GO" id="GO:0016020">
    <property type="term" value="C:membrane"/>
    <property type="evidence" value="ECO:0007669"/>
    <property type="project" value="UniProtKB-SubCell"/>
</dbReference>
<feature type="transmembrane region" description="Helical" evidence="10">
    <location>
        <begin position="225"/>
        <end position="248"/>
    </location>
</feature>
<gene>
    <name evidence="12" type="ORF">K505DRAFT_376269</name>
</gene>
<keyword evidence="7" id="KW-0067">ATP-binding</keyword>
<feature type="transmembrane region" description="Helical" evidence="10">
    <location>
        <begin position="20"/>
        <end position="39"/>
    </location>
</feature>
<dbReference type="GO" id="GO:0140359">
    <property type="term" value="F:ABC-type transporter activity"/>
    <property type="evidence" value="ECO:0007669"/>
    <property type="project" value="InterPro"/>
</dbReference>
<feature type="transmembrane region" description="Helical" evidence="10">
    <location>
        <begin position="427"/>
        <end position="448"/>
    </location>
</feature>
<evidence type="ECO:0000256" key="4">
    <source>
        <dbReference type="ARBA" id="ARBA00022692"/>
    </source>
</evidence>
<keyword evidence="8 10" id="KW-1133">Transmembrane helix</keyword>
<dbReference type="PROSITE" id="PS50893">
    <property type="entry name" value="ABC_TRANSPORTER_2"/>
    <property type="match status" value="2"/>
</dbReference>
<feature type="domain" description="ABC transporter" evidence="11">
    <location>
        <begin position="1262"/>
        <end position="1490"/>
    </location>
</feature>
<evidence type="ECO:0000259" key="11">
    <source>
        <dbReference type="PROSITE" id="PS50893"/>
    </source>
</evidence>
<dbReference type="InterPro" id="IPR013525">
    <property type="entry name" value="ABC2_TM"/>
</dbReference>
<dbReference type="GO" id="GO:0016887">
    <property type="term" value="F:ATP hydrolysis activity"/>
    <property type="evidence" value="ECO:0007669"/>
    <property type="project" value="InterPro"/>
</dbReference>
<dbReference type="EMBL" id="MU001984">
    <property type="protein sequence ID" value="KAF2792132.1"/>
    <property type="molecule type" value="Genomic_DNA"/>
</dbReference>
<keyword evidence="6" id="KW-0547">Nucleotide-binding</keyword>
<evidence type="ECO:0000313" key="12">
    <source>
        <dbReference type="EMBL" id="KAF2792132.1"/>
    </source>
</evidence>
<evidence type="ECO:0000256" key="1">
    <source>
        <dbReference type="ARBA" id="ARBA00004141"/>
    </source>
</evidence>
<feature type="transmembrane region" description="Helical" evidence="10">
    <location>
        <begin position="319"/>
        <end position="338"/>
    </location>
</feature>
<proteinExistence type="inferred from homology"/>
<dbReference type="Proteomes" id="UP000799757">
    <property type="component" value="Unassembled WGS sequence"/>
</dbReference>
<name>A0A6A6X720_9PLEO</name>
<keyword evidence="13" id="KW-1185">Reference proteome</keyword>
<dbReference type="OrthoDB" id="8061355at2759"/>
<feature type="domain" description="ABC transporter" evidence="11">
    <location>
        <begin position="481"/>
        <end position="703"/>
    </location>
</feature>
<dbReference type="InterPro" id="IPR003439">
    <property type="entry name" value="ABC_transporter-like_ATP-bd"/>
</dbReference>
<evidence type="ECO:0000256" key="3">
    <source>
        <dbReference type="ARBA" id="ARBA00022448"/>
    </source>
</evidence>
<feature type="transmembrane region" description="Helical" evidence="10">
    <location>
        <begin position="1123"/>
        <end position="1145"/>
    </location>
</feature>
<organism evidence="12 13">
    <name type="scientific">Melanomma pulvis-pyrius CBS 109.77</name>
    <dbReference type="NCBI Taxonomy" id="1314802"/>
    <lineage>
        <taxon>Eukaryota</taxon>
        <taxon>Fungi</taxon>
        <taxon>Dikarya</taxon>
        <taxon>Ascomycota</taxon>
        <taxon>Pezizomycotina</taxon>
        <taxon>Dothideomycetes</taxon>
        <taxon>Pleosporomycetidae</taxon>
        <taxon>Pleosporales</taxon>
        <taxon>Melanommataceae</taxon>
        <taxon>Melanomma</taxon>
    </lineage>
</organism>
<dbReference type="Pfam" id="PF00005">
    <property type="entry name" value="ABC_tran"/>
    <property type="match status" value="2"/>
</dbReference>
<reference evidence="12" key="1">
    <citation type="journal article" date="2020" name="Stud. Mycol.">
        <title>101 Dothideomycetes genomes: a test case for predicting lifestyles and emergence of pathogens.</title>
        <authorList>
            <person name="Haridas S."/>
            <person name="Albert R."/>
            <person name="Binder M."/>
            <person name="Bloem J."/>
            <person name="Labutti K."/>
            <person name="Salamov A."/>
            <person name="Andreopoulos B."/>
            <person name="Baker S."/>
            <person name="Barry K."/>
            <person name="Bills G."/>
            <person name="Bluhm B."/>
            <person name="Cannon C."/>
            <person name="Castanera R."/>
            <person name="Culley D."/>
            <person name="Daum C."/>
            <person name="Ezra D."/>
            <person name="Gonzalez J."/>
            <person name="Henrissat B."/>
            <person name="Kuo A."/>
            <person name="Liang C."/>
            <person name="Lipzen A."/>
            <person name="Lutzoni F."/>
            <person name="Magnuson J."/>
            <person name="Mondo S."/>
            <person name="Nolan M."/>
            <person name="Ohm R."/>
            <person name="Pangilinan J."/>
            <person name="Park H.-J."/>
            <person name="Ramirez L."/>
            <person name="Alfaro M."/>
            <person name="Sun H."/>
            <person name="Tritt A."/>
            <person name="Yoshinaga Y."/>
            <person name="Zwiers L.-H."/>
            <person name="Turgeon B."/>
            <person name="Goodwin S."/>
            <person name="Spatafora J."/>
            <person name="Crous P."/>
            <person name="Grigoriev I."/>
        </authorList>
    </citation>
    <scope>NUCLEOTIDE SEQUENCE</scope>
    <source>
        <strain evidence="12">CBS 109.77</strain>
    </source>
</reference>
<evidence type="ECO:0000256" key="9">
    <source>
        <dbReference type="ARBA" id="ARBA00023136"/>
    </source>
</evidence>
<keyword evidence="3" id="KW-0813">Transport</keyword>
<dbReference type="GO" id="GO:0005319">
    <property type="term" value="F:lipid transporter activity"/>
    <property type="evidence" value="ECO:0007669"/>
    <property type="project" value="TreeGrafter"/>
</dbReference>
<evidence type="ECO:0000256" key="7">
    <source>
        <dbReference type="ARBA" id="ARBA00022840"/>
    </source>
</evidence>
<feature type="transmembrane region" description="Helical" evidence="10">
    <location>
        <begin position="1088"/>
        <end position="1111"/>
    </location>
</feature>
<dbReference type="FunFam" id="3.40.50.300:FF:001345">
    <property type="entry name" value="Related to ABC transporter"/>
    <property type="match status" value="1"/>
</dbReference>
<keyword evidence="5" id="KW-0677">Repeat</keyword>
<feature type="transmembrane region" description="Helical" evidence="10">
    <location>
        <begin position="1016"/>
        <end position="1036"/>
    </location>
</feature>
<dbReference type="PROSITE" id="PS00211">
    <property type="entry name" value="ABC_TRANSPORTER_1"/>
    <property type="match status" value="1"/>
</dbReference>
<dbReference type="PANTHER" id="PTHR19229">
    <property type="entry name" value="ATP-BINDING CASSETTE TRANSPORTER SUBFAMILY A ABCA"/>
    <property type="match status" value="1"/>
</dbReference>
<comment type="similarity">
    <text evidence="2">Belongs to the ABC transporter superfamily. ABCA family.</text>
</comment>
<dbReference type="Gene3D" id="3.40.50.300">
    <property type="entry name" value="P-loop containing nucleotide triphosphate hydrolases"/>
    <property type="match status" value="2"/>
</dbReference>
<dbReference type="SUPFAM" id="SSF52540">
    <property type="entry name" value="P-loop containing nucleoside triphosphate hydrolases"/>
    <property type="match status" value="2"/>
</dbReference>
<keyword evidence="12" id="KW-0378">Hydrolase</keyword>